<organism evidence="2 3">
    <name type="scientific">Microthyrium microscopicum</name>
    <dbReference type="NCBI Taxonomy" id="703497"/>
    <lineage>
        <taxon>Eukaryota</taxon>
        <taxon>Fungi</taxon>
        <taxon>Dikarya</taxon>
        <taxon>Ascomycota</taxon>
        <taxon>Pezizomycotina</taxon>
        <taxon>Dothideomycetes</taxon>
        <taxon>Dothideomycetes incertae sedis</taxon>
        <taxon>Microthyriales</taxon>
        <taxon>Microthyriaceae</taxon>
        <taxon>Microthyrium</taxon>
    </lineage>
</organism>
<dbReference type="Proteomes" id="UP000799302">
    <property type="component" value="Unassembled WGS sequence"/>
</dbReference>
<dbReference type="PANTHER" id="PTHR23024">
    <property type="entry name" value="ARYLACETAMIDE DEACETYLASE"/>
    <property type="match status" value="1"/>
</dbReference>
<dbReference type="InterPro" id="IPR029058">
    <property type="entry name" value="AB_hydrolase_fold"/>
</dbReference>
<protein>
    <submittedName>
        <fullName evidence="2">Alpha/beta-hydrolase</fullName>
    </submittedName>
</protein>
<proteinExistence type="predicted"/>
<gene>
    <name evidence="2" type="ORF">BT63DRAFT_410582</name>
</gene>
<keyword evidence="3" id="KW-1185">Reference proteome</keyword>
<name>A0A6A6UPE7_9PEZI</name>
<reference evidence="2" key="1">
    <citation type="journal article" date="2020" name="Stud. Mycol.">
        <title>101 Dothideomycetes genomes: a test case for predicting lifestyles and emergence of pathogens.</title>
        <authorList>
            <person name="Haridas S."/>
            <person name="Albert R."/>
            <person name="Binder M."/>
            <person name="Bloem J."/>
            <person name="Labutti K."/>
            <person name="Salamov A."/>
            <person name="Andreopoulos B."/>
            <person name="Baker S."/>
            <person name="Barry K."/>
            <person name="Bills G."/>
            <person name="Bluhm B."/>
            <person name="Cannon C."/>
            <person name="Castanera R."/>
            <person name="Culley D."/>
            <person name="Daum C."/>
            <person name="Ezra D."/>
            <person name="Gonzalez J."/>
            <person name="Henrissat B."/>
            <person name="Kuo A."/>
            <person name="Liang C."/>
            <person name="Lipzen A."/>
            <person name="Lutzoni F."/>
            <person name="Magnuson J."/>
            <person name="Mondo S."/>
            <person name="Nolan M."/>
            <person name="Ohm R."/>
            <person name="Pangilinan J."/>
            <person name="Park H.-J."/>
            <person name="Ramirez L."/>
            <person name="Alfaro M."/>
            <person name="Sun H."/>
            <person name="Tritt A."/>
            <person name="Yoshinaga Y."/>
            <person name="Zwiers L.-H."/>
            <person name="Turgeon B."/>
            <person name="Goodwin S."/>
            <person name="Spatafora J."/>
            <person name="Crous P."/>
            <person name="Grigoriev I."/>
        </authorList>
    </citation>
    <scope>NUCLEOTIDE SEQUENCE</scope>
    <source>
        <strain evidence="2">CBS 115976</strain>
    </source>
</reference>
<accession>A0A6A6UPE7</accession>
<evidence type="ECO:0000313" key="2">
    <source>
        <dbReference type="EMBL" id="KAF2673596.1"/>
    </source>
</evidence>
<dbReference type="SUPFAM" id="SSF53474">
    <property type="entry name" value="alpha/beta-Hydrolases"/>
    <property type="match status" value="1"/>
</dbReference>
<dbReference type="InterPro" id="IPR050466">
    <property type="entry name" value="Carboxylest/Gibb_receptor"/>
</dbReference>
<feature type="domain" description="Alpha/beta hydrolase fold-3" evidence="1">
    <location>
        <begin position="70"/>
        <end position="264"/>
    </location>
</feature>
<sequence>MVHTTLQYLRLKVIASVIRFFATWSLDVKADADEKIQIPSRNGKRKINVHIYKSSTERHPSPVLLNWSSSGFVIDMHGSDHEFCRRMAQETDFTVLDASYALAPEYPFPAALEDAEDLILYVLNRPDEYDVNNIALSGFSAGANLALAVASDPAGKARNGVIKSVLAFYPPCDLSIPPERKKAPDGSAGTIPAFVARTFNECYIGSEDPSNPAISISKADPRLFPPNVLIISAGKDNLAEEAEDLGHRIQEEEGKLVTMRRYSQDHFWDKTMWEEDTKAYRDKDRAYILAALVLITSDAG</sequence>
<evidence type="ECO:0000313" key="3">
    <source>
        <dbReference type="Proteomes" id="UP000799302"/>
    </source>
</evidence>
<dbReference type="EMBL" id="MU004231">
    <property type="protein sequence ID" value="KAF2673596.1"/>
    <property type="molecule type" value="Genomic_DNA"/>
</dbReference>
<evidence type="ECO:0000259" key="1">
    <source>
        <dbReference type="Pfam" id="PF07859"/>
    </source>
</evidence>
<dbReference type="Gene3D" id="3.40.50.1820">
    <property type="entry name" value="alpha/beta hydrolase"/>
    <property type="match status" value="1"/>
</dbReference>
<dbReference type="GO" id="GO:0016787">
    <property type="term" value="F:hydrolase activity"/>
    <property type="evidence" value="ECO:0007669"/>
    <property type="project" value="UniProtKB-KW"/>
</dbReference>
<dbReference type="OrthoDB" id="408631at2759"/>
<dbReference type="AlphaFoldDB" id="A0A6A6UPE7"/>
<dbReference type="Pfam" id="PF07859">
    <property type="entry name" value="Abhydrolase_3"/>
    <property type="match status" value="1"/>
</dbReference>
<dbReference type="PANTHER" id="PTHR23024:SF242">
    <property type="entry name" value="ALPHA_BETA HYDROLASE FOLD-3 DOMAIN-CONTAINING PROTEIN-RELATED"/>
    <property type="match status" value="1"/>
</dbReference>
<keyword evidence="2" id="KW-0378">Hydrolase</keyword>
<dbReference type="InterPro" id="IPR013094">
    <property type="entry name" value="AB_hydrolase_3"/>
</dbReference>